<gene>
    <name evidence="2" type="ORF">GPM918_LOCUS22791</name>
    <name evidence="3" type="ORF">OVA965_LOCUS37126</name>
    <name evidence="4" type="ORF">SRO942_LOCUS22786</name>
    <name evidence="5" type="ORF">TMI583_LOCUS38184</name>
</gene>
<dbReference type="EMBL" id="CAJOBA010056618">
    <property type="protein sequence ID" value="CAF4293633.1"/>
    <property type="molecule type" value="Genomic_DNA"/>
</dbReference>
<evidence type="ECO:0000313" key="5">
    <source>
        <dbReference type="EMBL" id="CAF4293633.1"/>
    </source>
</evidence>
<dbReference type="Proteomes" id="UP000682733">
    <property type="component" value="Unassembled WGS sequence"/>
</dbReference>
<dbReference type="Proteomes" id="UP000681722">
    <property type="component" value="Unassembled WGS sequence"/>
</dbReference>
<accession>A0A814UZ34</accession>
<reference evidence="2" key="1">
    <citation type="submission" date="2021-02" db="EMBL/GenBank/DDBJ databases">
        <authorList>
            <person name="Nowell W R."/>
        </authorList>
    </citation>
    <scope>NUCLEOTIDE SEQUENCE</scope>
</reference>
<evidence type="ECO:0000313" key="3">
    <source>
        <dbReference type="EMBL" id="CAF1505300.1"/>
    </source>
</evidence>
<dbReference type="EMBL" id="CAJOBC010007911">
    <property type="protein sequence ID" value="CAF3947071.1"/>
    <property type="molecule type" value="Genomic_DNA"/>
</dbReference>
<dbReference type="EMBL" id="CAJNOK010034575">
    <property type="protein sequence ID" value="CAF1505300.1"/>
    <property type="molecule type" value="Genomic_DNA"/>
</dbReference>
<dbReference type="EMBL" id="CAJNOQ010007912">
    <property type="protein sequence ID" value="CAF1182764.1"/>
    <property type="molecule type" value="Genomic_DNA"/>
</dbReference>
<organism evidence="2 6">
    <name type="scientific">Didymodactylos carnosus</name>
    <dbReference type="NCBI Taxonomy" id="1234261"/>
    <lineage>
        <taxon>Eukaryota</taxon>
        <taxon>Metazoa</taxon>
        <taxon>Spiralia</taxon>
        <taxon>Gnathifera</taxon>
        <taxon>Rotifera</taxon>
        <taxon>Eurotatoria</taxon>
        <taxon>Bdelloidea</taxon>
        <taxon>Philodinida</taxon>
        <taxon>Philodinidae</taxon>
        <taxon>Didymodactylos</taxon>
    </lineage>
</organism>
<name>A0A814UZ34_9BILA</name>
<dbReference type="Proteomes" id="UP000677228">
    <property type="component" value="Unassembled WGS sequence"/>
</dbReference>
<evidence type="ECO:0000313" key="6">
    <source>
        <dbReference type="Proteomes" id="UP000663829"/>
    </source>
</evidence>
<dbReference type="AlphaFoldDB" id="A0A814UZ34"/>
<proteinExistence type="predicted"/>
<feature type="region of interest" description="Disordered" evidence="1">
    <location>
        <begin position="34"/>
        <end position="63"/>
    </location>
</feature>
<feature type="compositionally biased region" description="Acidic residues" evidence="1">
    <location>
        <begin position="47"/>
        <end position="60"/>
    </location>
</feature>
<sequence length="80" mass="9204">MKHIDQFTLNDATIAQRWMRHSDTTYILFDPIQQTGTTTNNTNNSDEATDDQSDFDDDNNEMNTNDTRIILTVGDKSYLV</sequence>
<comment type="caution">
    <text evidence="2">The sequence shown here is derived from an EMBL/GenBank/DDBJ whole genome shotgun (WGS) entry which is preliminary data.</text>
</comment>
<keyword evidence="6" id="KW-1185">Reference proteome</keyword>
<evidence type="ECO:0000313" key="2">
    <source>
        <dbReference type="EMBL" id="CAF1182764.1"/>
    </source>
</evidence>
<dbReference type="Proteomes" id="UP000663829">
    <property type="component" value="Unassembled WGS sequence"/>
</dbReference>
<evidence type="ECO:0000256" key="1">
    <source>
        <dbReference type="SAM" id="MobiDB-lite"/>
    </source>
</evidence>
<protein>
    <submittedName>
        <fullName evidence="2">Uncharacterized protein</fullName>
    </submittedName>
</protein>
<feature type="compositionally biased region" description="Low complexity" evidence="1">
    <location>
        <begin position="37"/>
        <end position="46"/>
    </location>
</feature>
<evidence type="ECO:0000313" key="4">
    <source>
        <dbReference type="EMBL" id="CAF3947071.1"/>
    </source>
</evidence>